<reference evidence="3" key="1">
    <citation type="submission" date="2024-02" db="UniProtKB">
        <authorList>
            <consortium name="WormBaseParasite"/>
        </authorList>
    </citation>
    <scope>IDENTIFICATION</scope>
</reference>
<dbReference type="WBParaSite" id="MBELARI_LOCUS6955">
    <property type="protein sequence ID" value="MBELARI_LOCUS6955"/>
    <property type="gene ID" value="MBELARI_LOCUS6955"/>
</dbReference>
<evidence type="ECO:0000313" key="3">
    <source>
        <dbReference type="WBParaSite" id="MBELARI_LOCUS6955"/>
    </source>
</evidence>
<keyword evidence="2" id="KW-1185">Reference proteome</keyword>
<evidence type="ECO:0000256" key="1">
    <source>
        <dbReference type="SAM" id="Phobius"/>
    </source>
</evidence>
<dbReference type="Proteomes" id="UP000887575">
    <property type="component" value="Unassembled WGS sequence"/>
</dbReference>
<organism evidence="2 3">
    <name type="scientific">Mesorhabditis belari</name>
    <dbReference type="NCBI Taxonomy" id="2138241"/>
    <lineage>
        <taxon>Eukaryota</taxon>
        <taxon>Metazoa</taxon>
        <taxon>Ecdysozoa</taxon>
        <taxon>Nematoda</taxon>
        <taxon>Chromadorea</taxon>
        <taxon>Rhabditida</taxon>
        <taxon>Rhabditina</taxon>
        <taxon>Rhabditomorpha</taxon>
        <taxon>Rhabditoidea</taxon>
        <taxon>Rhabditidae</taxon>
        <taxon>Mesorhabditinae</taxon>
        <taxon>Mesorhabditis</taxon>
    </lineage>
</organism>
<protein>
    <recommendedName>
        <fullName evidence="4">Transmembrane protein</fullName>
    </recommendedName>
</protein>
<evidence type="ECO:0008006" key="4">
    <source>
        <dbReference type="Google" id="ProtNLM"/>
    </source>
</evidence>
<sequence length="192" mass="22238">MNSSARKSKKNCFPIWLWKPKRYEYESPVSKMDYPCCCSCISAYMAFGIYHYFQLILLFLKIAGALTTNKKEPILSIIVLSYLVYDVFVTLIAISAFHSLKPFFIQLYLILGVPTIFLGLVLIGYLSFHTHGVDFTLTGYIIRAVAFVLVVFHMIFNCYGYLRDRQLEIEYQAEQGIILDVVNVKRNSRNRK</sequence>
<keyword evidence="1" id="KW-0812">Transmembrane</keyword>
<keyword evidence="1" id="KW-0472">Membrane</keyword>
<feature type="transmembrane region" description="Helical" evidence="1">
    <location>
        <begin position="32"/>
        <end position="53"/>
    </location>
</feature>
<feature type="transmembrane region" description="Helical" evidence="1">
    <location>
        <begin position="107"/>
        <end position="128"/>
    </location>
</feature>
<proteinExistence type="predicted"/>
<dbReference type="AlphaFoldDB" id="A0AAF3FJA5"/>
<keyword evidence="1" id="KW-1133">Transmembrane helix</keyword>
<name>A0AAF3FJA5_9BILA</name>
<feature type="transmembrane region" description="Helical" evidence="1">
    <location>
        <begin position="73"/>
        <end position="95"/>
    </location>
</feature>
<feature type="transmembrane region" description="Helical" evidence="1">
    <location>
        <begin position="140"/>
        <end position="162"/>
    </location>
</feature>
<accession>A0AAF3FJA5</accession>
<evidence type="ECO:0000313" key="2">
    <source>
        <dbReference type="Proteomes" id="UP000887575"/>
    </source>
</evidence>